<gene>
    <name evidence="1" type="ORF">A3D65_00855</name>
</gene>
<proteinExistence type="predicted"/>
<dbReference type="AlphaFoldDB" id="A0A1G2D2I8"/>
<comment type="caution">
    <text evidence="1">The sequence shown here is derived from an EMBL/GenBank/DDBJ whole genome shotgun (WGS) entry which is preliminary data.</text>
</comment>
<name>A0A1G2D2I8_9BACT</name>
<dbReference type="STRING" id="1798661.A3D65_00855"/>
<evidence type="ECO:0000313" key="1">
    <source>
        <dbReference type="EMBL" id="OGZ07692.1"/>
    </source>
</evidence>
<accession>A0A1G2D2I8</accession>
<sequence>MKEPLSKYEAESTKAASTLCFFAFDAPHSLRYCGKSLFTRGAAMVPVSRVAREIFMREPSPERYTPAILKRLRAERPDYAYLANFLACKAKTELGERGFKLAQEIIAVFYRVIELSEHYPDSRGFPIGQQSDDILAYATTEELARSLAKATAAMEKMMKPHGD</sequence>
<dbReference type="Proteomes" id="UP000177996">
    <property type="component" value="Unassembled WGS sequence"/>
</dbReference>
<evidence type="ECO:0000313" key="2">
    <source>
        <dbReference type="Proteomes" id="UP000177996"/>
    </source>
</evidence>
<protein>
    <submittedName>
        <fullName evidence="1">Uncharacterized protein</fullName>
    </submittedName>
</protein>
<dbReference type="EMBL" id="MHLL01000054">
    <property type="protein sequence ID" value="OGZ07692.1"/>
    <property type="molecule type" value="Genomic_DNA"/>
</dbReference>
<organism evidence="1 2">
    <name type="scientific">Candidatus Lloydbacteria bacterium RIFCSPHIGHO2_02_FULL_50_13</name>
    <dbReference type="NCBI Taxonomy" id="1798661"/>
    <lineage>
        <taxon>Bacteria</taxon>
        <taxon>Candidatus Lloydiibacteriota</taxon>
    </lineage>
</organism>
<reference evidence="1 2" key="1">
    <citation type="journal article" date="2016" name="Nat. Commun.">
        <title>Thousands of microbial genomes shed light on interconnected biogeochemical processes in an aquifer system.</title>
        <authorList>
            <person name="Anantharaman K."/>
            <person name="Brown C.T."/>
            <person name="Hug L.A."/>
            <person name="Sharon I."/>
            <person name="Castelle C.J."/>
            <person name="Probst A.J."/>
            <person name="Thomas B.C."/>
            <person name="Singh A."/>
            <person name="Wilkins M.J."/>
            <person name="Karaoz U."/>
            <person name="Brodie E.L."/>
            <person name="Williams K.H."/>
            <person name="Hubbard S.S."/>
            <person name="Banfield J.F."/>
        </authorList>
    </citation>
    <scope>NUCLEOTIDE SEQUENCE [LARGE SCALE GENOMIC DNA]</scope>
</reference>